<comment type="subcellular location">
    <subcellularLocation>
        <location evidence="4">Cytoplasm</location>
    </subcellularLocation>
</comment>
<comment type="catalytic activity">
    <reaction evidence="4">
        <text>N-terminal L-lysyl-[protein] + L-leucyl-tRNA(Leu) = N-terminal L-leucyl-L-lysyl-[protein] + tRNA(Leu) + H(+)</text>
        <dbReference type="Rhea" id="RHEA:12340"/>
        <dbReference type="Rhea" id="RHEA-COMP:9613"/>
        <dbReference type="Rhea" id="RHEA-COMP:9622"/>
        <dbReference type="Rhea" id="RHEA-COMP:12670"/>
        <dbReference type="Rhea" id="RHEA-COMP:12671"/>
        <dbReference type="ChEBI" id="CHEBI:15378"/>
        <dbReference type="ChEBI" id="CHEBI:65249"/>
        <dbReference type="ChEBI" id="CHEBI:78442"/>
        <dbReference type="ChEBI" id="CHEBI:78494"/>
        <dbReference type="ChEBI" id="CHEBI:133043"/>
        <dbReference type="EC" id="2.3.2.6"/>
    </reaction>
</comment>
<accession>A0A1C3RD58</accession>
<comment type="function">
    <text evidence="4">Functions in the N-end rule pathway of protein degradation where it conjugates Leu, Phe and, less efficiently, Met from aminoacyl-tRNAs to the N-termini of proteins containing an N-terminal arginine or lysine.</text>
</comment>
<comment type="catalytic activity">
    <reaction evidence="4">
        <text>L-phenylalanyl-tRNA(Phe) + an N-terminal L-alpha-aminoacyl-[protein] = an N-terminal L-phenylalanyl-L-alpha-aminoacyl-[protein] + tRNA(Phe)</text>
        <dbReference type="Rhea" id="RHEA:43632"/>
        <dbReference type="Rhea" id="RHEA-COMP:9668"/>
        <dbReference type="Rhea" id="RHEA-COMP:9699"/>
        <dbReference type="Rhea" id="RHEA-COMP:10636"/>
        <dbReference type="Rhea" id="RHEA-COMP:10637"/>
        <dbReference type="ChEBI" id="CHEBI:78442"/>
        <dbReference type="ChEBI" id="CHEBI:78531"/>
        <dbReference type="ChEBI" id="CHEBI:78597"/>
        <dbReference type="ChEBI" id="CHEBI:83561"/>
        <dbReference type="EC" id="2.3.2.6"/>
    </reaction>
</comment>
<dbReference type="FunFam" id="3.40.630.70:FF:000001">
    <property type="entry name" value="Leucyl/phenylalanyl-tRNA--protein transferase"/>
    <property type="match status" value="1"/>
</dbReference>
<dbReference type="InterPro" id="IPR042203">
    <property type="entry name" value="Leu/Phe-tRNA_Trfase_C"/>
</dbReference>
<dbReference type="PANTHER" id="PTHR30098">
    <property type="entry name" value="LEUCYL/PHENYLALANYL-TRNA--PROTEIN TRANSFERASE"/>
    <property type="match status" value="1"/>
</dbReference>
<dbReference type="GO" id="GO:0005737">
    <property type="term" value="C:cytoplasm"/>
    <property type="evidence" value="ECO:0007669"/>
    <property type="project" value="UniProtKB-SubCell"/>
</dbReference>
<dbReference type="InterPro" id="IPR016181">
    <property type="entry name" value="Acyl_CoA_acyltransferase"/>
</dbReference>
<evidence type="ECO:0000256" key="3">
    <source>
        <dbReference type="ARBA" id="ARBA00023315"/>
    </source>
</evidence>
<dbReference type="HAMAP" id="MF_00688">
    <property type="entry name" value="Leu_Phe_trans"/>
    <property type="match status" value="1"/>
</dbReference>
<dbReference type="RefSeq" id="WP_069185892.1">
    <property type="nucleotide sequence ID" value="NZ_FLYE01000001.1"/>
</dbReference>
<evidence type="ECO:0000313" key="6">
    <source>
        <dbReference type="Proteomes" id="UP000231658"/>
    </source>
</evidence>
<dbReference type="NCBIfam" id="TIGR00667">
    <property type="entry name" value="aat"/>
    <property type="match status" value="1"/>
</dbReference>
<dbReference type="AlphaFoldDB" id="A0A1C3RD58"/>
<evidence type="ECO:0000256" key="4">
    <source>
        <dbReference type="HAMAP-Rule" id="MF_00688"/>
    </source>
</evidence>
<dbReference type="InterPro" id="IPR004616">
    <property type="entry name" value="Leu/Phe-tRNA_Trfase"/>
</dbReference>
<keyword evidence="3 4" id="KW-0012">Acyltransferase</keyword>
<sequence>MDRSERYVITAETLLRAYSAGVFPMAETRESKDLFWVDPEMRGIFPLDGMKISKSLYKTLRQQKFEVRCDTDFLGVMEKCAESTEMRPDTWMNEDVFRLYNELFHMGCAHSVECWQNDELVGGLYGVSLGAGFFGESMFSRKTNASKVALMHLVARLRLSGYILLDTQFITDHLQSLGAIEVPRRAYHLMLDEALQIPILSFYCEPTEEELFSELESMFLQSRTQTS</sequence>
<evidence type="ECO:0000256" key="1">
    <source>
        <dbReference type="ARBA" id="ARBA00022490"/>
    </source>
</evidence>
<dbReference type="OrthoDB" id="9790282at2"/>
<evidence type="ECO:0000313" key="5">
    <source>
        <dbReference type="EMBL" id="SCA55195.1"/>
    </source>
</evidence>
<dbReference type="SUPFAM" id="SSF55729">
    <property type="entry name" value="Acyl-CoA N-acyltransferases (Nat)"/>
    <property type="match status" value="1"/>
</dbReference>
<dbReference type="Gene3D" id="3.40.630.70">
    <property type="entry name" value="Leucyl/phenylalanyl-tRNA-protein transferase, C-terminal domain"/>
    <property type="match status" value="1"/>
</dbReference>
<gene>
    <name evidence="4 5" type="primary">aat</name>
    <name evidence="5" type="ORF">MTBPR1_10442</name>
</gene>
<dbReference type="PANTHER" id="PTHR30098:SF2">
    <property type="entry name" value="LEUCYL_PHENYLALANYL-TRNA--PROTEIN TRANSFERASE"/>
    <property type="match status" value="1"/>
</dbReference>
<protein>
    <recommendedName>
        <fullName evidence="4">Leucyl/phenylalanyl-tRNA--protein transferase</fullName>
        <ecNumber evidence="4">2.3.2.6</ecNumber>
    </recommendedName>
    <alternativeName>
        <fullName evidence="4">L/F-transferase</fullName>
    </alternativeName>
    <alternativeName>
        <fullName evidence="4">Leucyltransferase</fullName>
    </alternativeName>
    <alternativeName>
        <fullName evidence="4">Phenyalanyltransferase</fullName>
    </alternativeName>
</protein>
<comment type="similarity">
    <text evidence="4">Belongs to the L/F-transferase family.</text>
</comment>
<evidence type="ECO:0000256" key="2">
    <source>
        <dbReference type="ARBA" id="ARBA00022679"/>
    </source>
</evidence>
<dbReference type="GO" id="GO:0008914">
    <property type="term" value="F:leucyl-tRNA--protein transferase activity"/>
    <property type="evidence" value="ECO:0007669"/>
    <property type="project" value="UniProtKB-UniRule"/>
</dbReference>
<organism evidence="5 6">
    <name type="scientific">Candidatus Terasakiella magnetica</name>
    <dbReference type="NCBI Taxonomy" id="1867952"/>
    <lineage>
        <taxon>Bacteria</taxon>
        <taxon>Pseudomonadati</taxon>
        <taxon>Pseudomonadota</taxon>
        <taxon>Alphaproteobacteria</taxon>
        <taxon>Rhodospirillales</taxon>
        <taxon>Terasakiellaceae</taxon>
        <taxon>Terasakiella</taxon>
    </lineage>
</organism>
<dbReference type="EC" id="2.3.2.6" evidence="4"/>
<name>A0A1C3RD58_9PROT</name>
<comment type="catalytic activity">
    <reaction evidence="4">
        <text>N-terminal L-arginyl-[protein] + L-leucyl-tRNA(Leu) = N-terminal L-leucyl-L-arginyl-[protein] + tRNA(Leu) + H(+)</text>
        <dbReference type="Rhea" id="RHEA:50416"/>
        <dbReference type="Rhea" id="RHEA-COMP:9613"/>
        <dbReference type="Rhea" id="RHEA-COMP:9622"/>
        <dbReference type="Rhea" id="RHEA-COMP:12672"/>
        <dbReference type="Rhea" id="RHEA-COMP:12673"/>
        <dbReference type="ChEBI" id="CHEBI:15378"/>
        <dbReference type="ChEBI" id="CHEBI:64719"/>
        <dbReference type="ChEBI" id="CHEBI:78442"/>
        <dbReference type="ChEBI" id="CHEBI:78494"/>
        <dbReference type="ChEBI" id="CHEBI:133044"/>
        <dbReference type="EC" id="2.3.2.6"/>
    </reaction>
</comment>
<keyword evidence="1 4" id="KW-0963">Cytoplasm</keyword>
<keyword evidence="6" id="KW-1185">Reference proteome</keyword>
<dbReference type="GO" id="GO:0030163">
    <property type="term" value="P:protein catabolic process"/>
    <property type="evidence" value="ECO:0007669"/>
    <property type="project" value="UniProtKB-UniRule"/>
</dbReference>
<dbReference type="EMBL" id="FLYE01000001">
    <property type="protein sequence ID" value="SCA55195.1"/>
    <property type="molecule type" value="Genomic_DNA"/>
</dbReference>
<proteinExistence type="inferred from homology"/>
<dbReference type="Proteomes" id="UP000231658">
    <property type="component" value="Unassembled WGS sequence"/>
</dbReference>
<reference evidence="5 6" key="1">
    <citation type="submission" date="2016-07" db="EMBL/GenBank/DDBJ databases">
        <authorList>
            <person name="Lefevre C.T."/>
        </authorList>
    </citation>
    <scope>NUCLEOTIDE SEQUENCE [LARGE SCALE GENOMIC DNA]</scope>
    <source>
        <strain evidence="5">PR1</strain>
    </source>
</reference>
<dbReference type="STRING" id="1867952.MTBPR1_10442"/>
<dbReference type="Pfam" id="PF03588">
    <property type="entry name" value="Leu_Phe_trans"/>
    <property type="match status" value="1"/>
</dbReference>
<keyword evidence="2 4" id="KW-0808">Transferase</keyword>